<protein>
    <recommendedName>
        <fullName evidence="4">DUF4836 family protein</fullName>
    </recommendedName>
</protein>
<dbReference type="InterPro" id="IPR032276">
    <property type="entry name" value="DUF4836"/>
</dbReference>
<evidence type="ECO:0000313" key="3">
    <source>
        <dbReference type="Proteomes" id="UP000274578"/>
    </source>
</evidence>
<name>A0A3S4X6K4_9BACT</name>
<dbReference type="AlphaFoldDB" id="A0A3S4X6K4"/>
<dbReference type="EMBL" id="LR134384">
    <property type="protein sequence ID" value="VEH15038.1"/>
    <property type="molecule type" value="Genomic_DNA"/>
</dbReference>
<gene>
    <name evidence="2" type="ORF">NCTC13071_01024</name>
</gene>
<dbReference type="Proteomes" id="UP000274578">
    <property type="component" value="Chromosome 1"/>
</dbReference>
<keyword evidence="1" id="KW-0732">Signal</keyword>
<feature type="signal peptide" evidence="1">
    <location>
        <begin position="1"/>
        <end position="20"/>
    </location>
</feature>
<evidence type="ECO:0000313" key="2">
    <source>
        <dbReference type="EMBL" id="VEH15038.1"/>
    </source>
</evidence>
<reference evidence="2 3" key="1">
    <citation type="submission" date="2018-12" db="EMBL/GenBank/DDBJ databases">
        <authorList>
            <consortium name="Pathogen Informatics"/>
        </authorList>
    </citation>
    <scope>NUCLEOTIDE SEQUENCE [LARGE SCALE GENOMIC DNA]</scope>
    <source>
        <strain evidence="2 3">NCTC13071</strain>
    </source>
</reference>
<evidence type="ECO:0000256" key="1">
    <source>
        <dbReference type="SAM" id="SignalP"/>
    </source>
</evidence>
<dbReference type="RefSeq" id="WP_018919819.1">
    <property type="nucleotide sequence ID" value="NZ_LR134384.1"/>
</dbReference>
<evidence type="ECO:0008006" key="4">
    <source>
        <dbReference type="Google" id="ProtNLM"/>
    </source>
</evidence>
<dbReference type="GeneID" id="85011888"/>
<sequence length="447" mass="49103">MKKLSYMLVGLLLICLSACTDNSYLNAIPGESTALISMDPARMSSVNNVAVLKTLLYMTNTNKSGIDVSHRIFLFESPDGNLGLCAKVKDADELDETFKGLAAKDLCPNPVKRRGFHFTVLKDTWVAGWSDQAFLVMGPATADAQAALQQQISQYLKQDENEGIMSSRLYAKLDSIDAPMSMVAQAAALPEQFVAPFTLGAPKGADASQVLIAAEMNIKAQVMHINGETFSFNSRVNEALKAAHKIYRPIQGKYISAMPRDAMMGMFLNVDGQKFLPLMQSNKGIQALLTGINTAIDMDNIIRSINGEMAIITPTYSSDRLSMSMTAQLADTNWTKDIDYWKQSCPAGGRILDWKPNAWYYTSDKTTFFFGVSNDKQFFSGSDKEEAERSIYPAKEQLDAAIQKEVKGQKLVMIINMAAMSEGKAGAVTTMLKPVFGNINTIVYTLK</sequence>
<feature type="chain" id="PRO_5018687345" description="DUF4836 family protein" evidence="1">
    <location>
        <begin position="21"/>
        <end position="447"/>
    </location>
</feature>
<dbReference type="KEGG" id="poc:NCTC13071_01024"/>
<accession>A0A3S4X6K4</accession>
<organism evidence="2 3">
    <name type="scientific">Segatella oris</name>
    <dbReference type="NCBI Taxonomy" id="28135"/>
    <lineage>
        <taxon>Bacteria</taxon>
        <taxon>Pseudomonadati</taxon>
        <taxon>Bacteroidota</taxon>
        <taxon>Bacteroidia</taxon>
        <taxon>Bacteroidales</taxon>
        <taxon>Prevotellaceae</taxon>
        <taxon>Segatella</taxon>
    </lineage>
</organism>
<proteinExistence type="predicted"/>
<dbReference type="Pfam" id="PF16120">
    <property type="entry name" value="DUF4836"/>
    <property type="match status" value="1"/>
</dbReference>